<reference evidence="3" key="1">
    <citation type="submission" date="2023-10" db="EMBL/GenBank/DDBJ databases">
        <authorList>
            <person name="Hackl T."/>
        </authorList>
    </citation>
    <scope>NUCLEOTIDE SEQUENCE</scope>
</reference>
<gene>
    <name evidence="3" type="ORF">KHLLAP_LOCUS11933</name>
</gene>
<feature type="compositionally biased region" description="Basic and acidic residues" evidence="1">
    <location>
        <begin position="431"/>
        <end position="440"/>
    </location>
</feature>
<dbReference type="GO" id="GO:0005737">
    <property type="term" value="C:cytoplasm"/>
    <property type="evidence" value="ECO:0007669"/>
    <property type="project" value="TreeGrafter"/>
</dbReference>
<dbReference type="Gene3D" id="1.10.8.10">
    <property type="entry name" value="DNA helicase RuvA subunit, C-terminal domain"/>
    <property type="match status" value="1"/>
</dbReference>
<feature type="compositionally biased region" description="Low complexity" evidence="1">
    <location>
        <begin position="52"/>
        <end position="69"/>
    </location>
</feature>
<feature type="region of interest" description="Disordered" evidence="1">
    <location>
        <begin position="173"/>
        <end position="201"/>
    </location>
</feature>
<keyword evidence="4" id="KW-1185">Reference proteome</keyword>
<dbReference type="GO" id="GO:0031624">
    <property type="term" value="F:ubiquitin conjugating enzyme binding"/>
    <property type="evidence" value="ECO:0007669"/>
    <property type="project" value="TreeGrafter"/>
</dbReference>
<proteinExistence type="predicted"/>
<dbReference type="InterPro" id="IPR009060">
    <property type="entry name" value="UBA-like_sf"/>
</dbReference>
<evidence type="ECO:0000313" key="3">
    <source>
        <dbReference type="EMBL" id="CAJ2511465.1"/>
    </source>
</evidence>
<dbReference type="GO" id="GO:0006511">
    <property type="term" value="P:ubiquitin-dependent protein catabolic process"/>
    <property type="evidence" value="ECO:0007669"/>
    <property type="project" value="TreeGrafter"/>
</dbReference>
<evidence type="ECO:0000256" key="1">
    <source>
        <dbReference type="SAM" id="MobiDB-lite"/>
    </source>
</evidence>
<protein>
    <submittedName>
        <fullName evidence="3">Uu.00g070900.m01.CDS01</fullName>
    </submittedName>
</protein>
<feature type="region of interest" description="Disordered" evidence="1">
    <location>
        <begin position="123"/>
        <end position="156"/>
    </location>
</feature>
<dbReference type="GO" id="GO:0043130">
    <property type="term" value="F:ubiquitin binding"/>
    <property type="evidence" value="ECO:0007669"/>
    <property type="project" value="InterPro"/>
</dbReference>
<dbReference type="AlphaFoldDB" id="A0AAI8YNR6"/>
<feature type="compositionally biased region" description="Pro residues" evidence="1">
    <location>
        <begin position="137"/>
        <end position="147"/>
    </location>
</feature>
<dbReference type="CDD" id="cd14372">
    <property type="entry name" value="CUE_Cue5p_like"/>
    <property type="match status" value="1"/>
</dbReference>
<name>A0AAI8YNR6_9PEZI</name>
<feature type="compositionally biased region" description="Basic and acidic residues" evidence="1">
    <location>
        <begin position="329"/>
        <end position="340"/>
    </location>
</feature>
<sequence>MSAPTDPSKTNTSYTPPTAAAVPESPTTVRPFEMDDDDVPETGVLGDDGARSTATIAPPSNTANTAPATDEPAPAKPPRPVTEQQKNEIILKEAFPSIDASVIKAVLAASRGQIDPAFNALLGMSDPDAVQQEPASEPAPPPQPPRPTGRSAMSQLEADELYARQLAEHYDNAGAYEARTTNRGPGGQYRQQTTGLKPNEQYDREHSFIDDDLPVIRENLRKGFVETQSKVNTWFTQLKKKIDGEYDSEEDESQPSKHQHHQHPGGLGRRSGEGSRRSTDYDRYDADPQVLGDDFAGMKLNPDGRPAQGRQTSNPNLYRPPPSSSSPRPDSRKVAFKEGVEGIDPYEASPRITPNDSSATPPPGKQSKWQPLSAVEPSPITDNDPFSLGDSEDEKDSKAGHKDTKMEDSERLKQATADAMADSLVGSSGKSGDDSAGGKK</sequence>
<feature type="compositionally biased region" description="Polar residues" evidence="1">
    <location>
        <begin position="179"/>
        <end position="196"/>
    </location>
</feature>
<dbReference type="EMBL" id="CAUWAG010000018">
    <property type="protein sequence ID" value="CAJ2511465.1"/>
    <property type="molecule type" value="Genomic_DNA"/>
</dbReference>
<dbReference type="FunFam" id="1.10.8.10:FF:000064">
    <property type="entry name" value="Similar to CUE domain-containing protein"/>
    <property type="match status" value="1"/>
</dbReference>
<evidence type="ECO:0000313" key="4">
    <source>
        <dbReference type="Proteomes" id="UP001295740"/>
    </source>
</evidence>
<comment type="caution">
    <text evidence="3">The sequence shown here is derived from an EMBL/GenBank/DDBJ whole genome shotgun (WGS) entry which is preliminary data.</text>
</comment>
<evidence type="ECO:0000259" key="2">
    <source>
        <dbReference type="PROSITE" id="PS51140"/>
    </source>
</evidence>
<accession>A0AAI8YNR6</accession>
<feature type="domain" description="CUE" evidence="2">
    <location>
        <begin position="83"/>
        <end position="126"/>
    </location>
</feature>
<dbReference type="InterPro" id="IPR003892">
    <property type="entry name" value="CUE"/>
</dbReference>
<feature type="region of interest" description="Disordered" evidence="1">
    <location>
        <begin position="244"/>
        <end position="440"/>
    </location>
</feature>
<dbReference type="PANTHER" id="PTHR16461:SF5">
    <property type="entry name" value="TOLL-INTERACTING PROTEIN"/>
    <property type="match status" value="1"/>
</dbReference>
<dbReference type="PANTHER" id="PTHR16461">
    <property type="entry name" value="TOLL-INTERACTING PROTEIN"/>
    <property type="match status" value="1"/>
</dbReference>
<dbReference type="SUPFAM" id="SSF46934">
    <property type="entry name" value="UBA-like"/>
    <property type="match status" value="1"/>
</dbReference>
<dbReference type="Pfam" id="PF02845">
    <property type="entry name" value="CUE"/>
    <property type="match status" value="1"/>
</dbReference>
<dbReference type="SMART" id="SM00546">
    <property type="entry name" value="CUE"/>
    <property type="match status" value="1"/>
</dbReference>
<feature type="region of interest" description="Disordered" evidence="1">
    <location>
        <begin position="1"/>
        <end position="87"/>
    </location>
</feature>
<feature type="compositionally biased region" description="Basic and acidic residues" evidence="1">
    <location>
        <begin position="270"/>
        <end position="286"/>
    </location>
</feature>
<dbReference type="InterPro" id="IPR041807">
    <property type="entry name" value="Cue5/Don1_CUE"/>
</dbReference>
<organism evidence="3 4">
    <name type="scientific">Anthostomella pinea</name>
    <dbReference type="NCBI Taxonomy" id="933095"/>
    <lineage>
        <taxon>Eukaryota</taxon>
        <taxon>Fungi</taxon>
        <taxon>Dikarya</taxon>
        <taxon>Ascomycota</taxon>
        <taxon>Pezizomycotina</taxon>
        <taxon>Sordariomycetes</taxon>
        <taxon>Xylariomycetidae</taxon>
        <taxon>Xylariales</taxon>
        <taxon>Xylariaceae</taxon>
        <taxon>Anthostomella</taxon>
    </lineage>
</organism>
<dbReference type="PROSITE" id="PS51140">
    <property type="entry name" value="CUE"/>
    <property type="match status" value="1"/>
</dbReference>
<dbReference type="Proteomes" id="UP001295740">
    <property type="component" value="Unassembled WGS sequence"/>
</dbReference>
<feature type="compositionally biased region" description="Polar residues" evidence="1">
    <location>
        <begin position="1"/>
        <end position="16"/>
    </location>
</feature>
<feature type="compositionally biased region" description="Basic and acidic residues" evidence="1">
    <location>
        <begin position="395"/>
        <end position="413"/>
    </location>
</feature>